<dbReference type="Proteomes" id="UP000033140">
    <property type="component" value="Unassembled WGS sequence"/>
</dbReference>
<dbReference type="CDD" id="cd07038">
    <property type="entry name" value="TPP_PYR_PDC_IPDC_like"/>
    <property type="match status" value="1"/>
</dbReference>
<keyword evidence="6" id="KW-0689">Ribosomal protein</keyword>
<feature type="domain" description="Thiamine pyrophosphate enzyme central" evidence="11">
    <location>
        <begin position="210"/>
        <end position="311"/>
    </location>
</feature>
<feature type="region of interest" description="Disordered" evidence="10">
    <location>
        <begin position="1019"/>
        <end position="1038"/>
    </location>
</feature>
<dbReference type="GO" id="GO:0005829">
    <property type="term" value="C:cytosol"/>
    <property type="evidence" value="ECO:0007669"/>
    <property type="project" value="TreeGrafter"/>
</dbReference>
<feature type="compositionally biased region" description="Polar residues" evidence="10">
    <location>
        <begin position="769"/>
        <end position="779"/>
    </location>
</feature>
<evidence type="ECO:0000256" key="10">
    <source>
        <dbReference type="SAM" id="MobiDB-lite"/>
    </source>
</evidence>
<comment type="caution">
    <text evidence="14">The sequence shown here is derived from an EMBL/GenBank/DDBJ whole genome shotgun (WGS) entry which is preliminary data.</text>
</comment>
<dbReference type="InterPro" id="IPR006846">
    <property type="entry name" value="Ribosomal_eS30"/>
</dbReference>
<evidence type="ECO:0000256" key="7">
    <source>
        <dbReference type="ARBA" id="ARBA00023052"/>
    </source>
</evidence>
<dbReference type="InterPro" id="IPR012000">
    <property type="entry name" value="Thiamin_PyroP_enz_cen_dom"/>
</dbReference>
<dbReference type="GO" id="GO:0005840">
    <property type="term" value="C:ribosome"/>
    <property type="evidence" value="ECO:0007669"/>
    <property type="project" value="UniProtKB-KW"/>
</dbReference>
<keyword evidence="5" id="KW-0460">Magnesium</keyword>
<comment type="similarity">
    <text evidence="2">Belongs to the TPP enzyme family.</text>
</comment>
<evidence type="ECO:0000256" key="2">
    <source>
        <dbReference type="ARBA" id="ARBA00007812"/>
    </source>
</evidence>
<dbReference type="GO" id="GO:1990904">
    <property type="term" value="C:ribonucleoprotein complex"/>
    <property type="evidence" value="ECO:0007669"/>
    <property type="project" value="UniProtKB-KW"/>
</dbReference>
<dbReference type="GO" id="GO:0003735">
    <property type="term" value="F:structural constituent of ribosome"/>
    <property type="evidence" value="ECO:0007669"/>
    <property type="project" value="InterPro"/>
</dbReference>
<dbReference type="InterPro" id="IPR012110">
    <property type="entry name" value="PDC/IPDC-like"/>
</dbReference>
<evidence type="ECO:0000256" key="4">
    <source>
        <dbReference type="ARBA" id="ARBA00022793"/>
    </source>
</evidence>
<evidence type="ECO:0000259" key="11">
    <source>
        <dbReference type="Pfam" id="PF00205"/>
    </source>
</evidence>
<evidence type="ECO:0000313" key="14">
    <source>
        <dbReference type="EMBL" id="GAO47770.1"/>
    </source>
</evidence>
<sequence length="1710" mass="186764">MPPGLPTGERDTLPFIQYLLHRLRDDLHINSIFGVPGDFNLPALDYVEDFPGMKWIGAVNELNGGYAADGYARVKGAGALVTTFGVGELSAMNAHAGAYAEQIPLIHLVGLPSTSQLSSSEILHHSLGHPHQTLLYSSFFKEISGSMLVVSETTRAEEIDRALEIGVRRCLPVYIALPQDLVEMPLKKEGLSRPLVKDIDNLSAAEMRVISEVLGLLSSCSKPIIIADAGASRDNISAEVSNLISSLPTWPLFVSAMGKGSVNEQHPSFAGTYMGTLSLPPVRTAVEAADFVLSIGALASDFNTGFGSMDFEGKVVVELHATWTSVDGSTFPGVGMKSLLPRLASSLSPITSSAPIPPSPSLSLPLPTIRPASDKFVRHAYFWPRVEKWLREDDVLCVEAGTSSFGAADVRLPRGATMLSQWLWASIGFSVGATVGAAVAAAEGFQENTKKRKAEEEETVASNGDGADENGGDGEAKGRRRVICVVGDGALQMGIQEISNLVRYNLGATIFVVDNRGYTVEKYIRGITREYNAINTGWDYSSTLSYFGSASSSSPDSSASSVSTHVLNTESEFDEFLTTEANADPGNLRFVIVRFEDLDAPRMLKMMAGKMGRMDEKGNLVEGGGGLGGLRRGKIEIQSLVDSLVDDRMPELGQGSSTASSYESVLSPSDVGVSPIIGDIFPLKTPNTAYFELPESPADHRFPVILANIARSAPTTPRRTMIRPELSVLTAPRNPQRPLLRRIVSPTMAASVDTDEIIPFEPRRLNNPACASSSGSPLTQPAPLPSFVSEGLREPHETSLESLLRFEWMKPLPPSSKYSTPDSSPRSTRSIHIPMHGPPNIPPVRPPHFACLAPVKAMPPHGSYESVSAELSEMRNMREMVYAAQTTLEDVTVKHKMCGPCLTAFRRVEGEALGCSCCGKKTLSRLVDVSTRVVPESKQIQVMPRLGINKPAFAAASPPVSPMKPVRPSLGLRHFSSDPEIKRLWSGEAHQSGFDQGKEDWGRQDFQKASFRALPSLPHLTIPSTQTKPASGEDSLFSPVPARPPKASLFPERRSSLSLSVTFTPSPPPAVYPGDVPTIASVTTTKDRYGLFMPLVNAAHPPNWAVAHTSIIPYTHYGTPIHILRHPHALSAAFKVSDTIYLEFVHHQAAAVYASISNGQTIMGNQVLVSVCSQAELMHAVFPQWDGTFGEGGNLYLPPQMPVDGISKKRRTEDGGVQRKLITREELDSILAACRAKKDWQRPGPYRPNRPYDHLISVLTKFPWHAGLHYSVEERDALFKTTREALRSLRHQINKYVFPEQLNVALQTRLLRAGLLVPCFTDKQKMQLQATSHLAYPEDLLPSVRMQPCFGYACSTVASPAFISLVQRIEHHLIPTPIEDSQIAATPVTSTPPAILKARMSAAAAQLTAYSAEPAPRVSETYANVMSVVHGEPGETSVMGLTGPVYGSTTRGPKSMSMIAAAHLEIETIECSIAALLAWLGASSSKSVRQRHEENRRPHRQSANMGKCCHFVLLEGRARQYSSIRLGLCGFMGGFGGGRGWMGGCVWVVLGAWRWYQETRMLKSGDWDEERGVKDDLENRNQPSTTDCRVLPNLPFKHTNLEYTFEILILCTGKVHGSLARAGKVKSQCPKVEKQEKKKTPKGRAYKRMVYNRRFVNVTLTGGKRRVYEPRSRFRLNRHFNSIMHGIDCQIEVRSQQGKGESRLHGVLGL</sequence>
<feature type="domain" description="Thiamine pyrophosphate enzyme N-terminal TPP-binding" evidence="13">
    <location>
        <begin position="17"/>
        <end position="124"/>
    </location>
</feature>
<evidence type="ECO:0000256" key="9">
    <source>
        <dbReference type="ARBA" id="ARBA00023274"/>
    </source>
</evidence>
<dbReference type="Gene3D" id="3.40.50.1220">
    <property type="entry name" value="TPP-binding domain"/>
    <property type="match status" value="1"/>
</dbReference>
<dbReference type="STRING" id="698492.A0A0E9NED0"/>
<dbReference type="Gene3D" id="3.40.50.970">
    <property type="match status" value="2"/>
</dbReference>
<feature type="domain" description="Thiamine pyrophosphate enzyme TPP-binding" evidence="12">
    <location>
        <begin position="477"/>
        <end position="522"/>
    </location>
</feature>
<comment type="cofactor">
    <cofactor evidence="1">
        <name>thiamine diphosphate</name>
        <dbReference type="ChEBI" id="CHEBI:58937"/>
    </cofactor>
</comment>
<keyword evidence="9" id="KW-0687">Ribonucleoprotein</keyword>
<dbReference type="Pfam" id="PF00205">
    <property type="entry name" value="TPP_enzyme_M"/>
    <property type="match status" value="1"/>
</dbReference>
<proteinExistence type="inferred from homology"/>
<reference evidence="14 15" key="2">
    <citation type="journal article" date="2014" name="J. Gen. Appl. Microbiol.">
        <title>The early diverging ascomycetous budding yeast Saitoella complicata has three histone deacetylases belonging to the Clr6, Hos2, and Rpd3 lineages.</title>
        <authorList>
            <person name="Nishida H."/>
            <person name="Matsumoto T."/>
            <person name="Kondo S."/>
            <person name="Hamamoto M."/>
            <person name="Yoshikawa H."/>
        </authorList>
    </citation>
    <scope>NUCLEOTIDE SEQUENCE [LARGE SCALE GENOMIC DNA]</scope>
    <source>
        <strain evidence="14 15">NRRL Y-17804</strain>
    </source>
</reference>
<evidence type="ECO:0000256" key="3">
    <source>
        <dbReference type="ARBA" id="ARBA00022723"/>
    </source>
</evidence>
<dbReference type="GO" id="GO:0030976">
    <property type="term" value="F:thiamine pyrophosphate binding"/>
    <property type="evidence" value="ECO:0007669"/>
    <property type="project" value="InterPro"/>
</dbReference>
<gene>
    <name evidence="14" type="ORF">G7K_1968-t2</name>
</gene>
<dbReference type="GO" id="GO:0005634">
    <property type="term" value="C:nucleus"/>
    <property type="evidence" value="ECO:0007669"/>
    <property type="project" value="TreeGrafter"/>
</dbReference>
<evidence type="ECO:0000256" key="1">
    <source>
        <dbReference type="ARBA" id="ARBA00001964"/>
    </source>
</evidence>
<evidence type="ECO:0000256" key="5">
    <source>
        <dbReference type="ARBA" id="ARBA00022842"/>
    </source>
</evidence>
<dbReference type="GO" id="GO:0000287">
    <property type="term" value="F:magnesium ion binding"/>
    <property type="evidence" value="ECO:0007669"/>
    <property type="project" value="InterPro"/>
</dbReference>
<evidence type="ECO:0000256" key="6">
    <source>
        <dbReference type="ARBA" id="ARBA00022980"/>
    </source>
</evidence>
<keyword evidence="4" id="KW-0210">Decarboxylase</keyword>
<dbReference type="InterPro" id="IPR047213">
    <property type="entry name" value="TPP_PYR_PDC_IPDC-like"/>
</dbReference>
<feature type="region of interest" description="Disordered" evidence="10">
    <location>
        <begin position="447"/>
        <end position="475"/>
    </location>
</feature>
<evidence type="ECO:0008006" key="16">
    <source>
        <dbReference type="Google" id="ProtNLM"/>
    </source>
</evidence>
<dbReference type="PANTHER" id="PTHR43452:SF30">
    <property type="entry name" value="PYRUVATE DECARBOXYLASE ISOZYME 1-RELATED"/>
    <property type="match status" value="1"/>
</dbReference>
<keyword evidence="7" id="KW-0786">Thiamine pyrophosphate</keyword>
<feature type="region of interest" description="Disordered" evidence="10">
    <location>
        <begin position="768"/>
        <end position="793"/>
    </location>
</feature>
<keyword evidence="3" id="KW-0479">Metal-binding</keyword>
<dbReference type="GO" id="GO:0004737">
    <property type="term" value="F:pyruvate decarboxylase activity"/>
    <property type="evidence" value="ECO:0007669"/>
    <property type="project" value="TreeGrafter"/>
</dbReference>
<dbReference type="InterPro" id="IPR029035">
    <property type="entry name" value="DHS-like_NAD/FAD-binding_dom"/>
</dbReference>
<reference evidence="14 15" key="1">
    <citation type="journal article" date="2011" name="J. Gen. Appl. Microbiol.">
        <title>Draft genome sequencing of the enigmatic yeast Saitoella complicata.</title>
        <authorList>
            <person name="Nishida H."/>
            <person name="Hamamoto M."/>
            <person name="Sugiyama J."/>
        </authorList>
    </citation>
    <scope>NUCLEOTIDE SEQUENCE [LARGE SCALE GENOMIC DNA]</scope>
    <source>
        <strain evidence="14 15">NRRL Y-17804</strain>
    </source>
</reference>
<evidence type="ECO:0000259" key="12">
    <source>
        <dbReference type="Pfam" id="PF02775"/>
    </source>
</evidence>
<organism evidence="14 15">
    <name type="scientific">Saitoella complicata (strain BCRC 22490 / CBS 7301 / JCM 7358 / NBRC 10748 / NRRL Y-17804)</name>
    <dbReference type="NCBI Taxonomy" id="698492"/>
    <lineage>
        <taxon>Eukaryota</taxon>
        <taxon>Fungi</taxon>
        <taxon>Dikarya</taxon>
        <taxon>Ascomycota</taxon>
        <taxon>Taphrinomycotina</taxon>
        <taxon>Taphrinomycotina incertae sedis</taxon>
        <taxon>Saitoella</taxon>
    </lineage>
</organism>
<dbReference type="InterPro" id="IPR012001">
    <property type="entry name" value="Thiamin_PyroP_enz_TPP-bd_dom"/>
</dbReference>
<reference evidence="14 15" key="3">
    <citation type="journal article" date="2015" name="Genome Announc.">
        <title>Draft Genome Sequence of the Archiascomycetous Yeast Saitoella complicata.</title>
        <authorList>
            <person name="Yamauchi K."/>
            <person name="Kondo S."/>
            <person name="Hamamoto M."/>
            <person name="Takahashi Y."/>
            <person name="Ogura Y."/>
            <person name="Hayashi T."/>
            <person name="Nishida H."/>
        </authorList>
    </citation>
    <scope>NUCLEOTIDE SEQUENCE [LARGE SCALE GENOMIC DNA]</scope>
    <source>
        <strain evidence="14 15">NRRL Y-17804</strain>
    </source>
</reference>
<dbReference type="InterPro" id="IPR011766">
    <property type="entry name" value="TPP_enzyme_TPP-bd"/>
</dbReference>
<dbReference type="Pfam" id="PF02776">
    <property type="entry name" value="TPP_enzyme_N"/>
    <property type="match status" value="1"/>
</dbReference>
<evidence type="ECO:0000256" key="8">
    <source>
        <dbReference type="ARBA" id="ARBA00023239"/>
    </source>
</evidence>
<evidence type="ECO:0000259" key="13">
    <source>
        <dbReference type="Pfam" id="PF02776"/>
    </source>
</evidence>
<accession>A0A0E9NED0</accession>
<dbReference type="SUPFAM" id="SSF52518">
    <property type="entry name" value="Thiamin diphosphate-binding fold (THDP-binding)"/>
    <property type="match status" value="2"/>
</dbReference>
<keyword evidence="15" id="KW-1185">Reference proteome</keyword>
<evidence type="ECO:0000313" key="15">
    <source>
        <dbReference type="Proteomes" id="UP000033140"/>
    </source>
</evidence>
<protein>
    <recommendedName>
        <fullName evidence="16">40S ribosomal protein S30</fullName>
    </recommendedName>
</protein>
<dbReference type="Pfam" id="PF04758">
    <property type="entry name" value="Ribosomal_S30"/>
    <property type="match status" value="1"/>
</dbReference>
<dbReference type="EMBL" id="BACD03000011">
    <property type="protein sequence ID" value="GAO47770.1"/>
    <property type="molecule type" value="Genomic_DNA"/>
</dbReference>
<dbReference type="SUPFAM" id="SSF52467">
    <property type="entry name" value="DHS-like NAD/FAD-binding domain"/>
    <property type="match status" value="1"/>
</dbReference>
<dbReference type="GO" id="GO:0000949">
    <property type="term" value="P:aromatic amino acid family catabolic process to alcohol via Ehrlich pathway"/>
    <property type="evidence" value="ECO:0007669"/>
    <property type="project" value="TreeGrafter"/>
</dbReference>
<name>A0A0E9NED0_SAICN</name>
<dbReference type="InterPro" id="IPR029061">
    <property type="entry name" value="THDP-binding"/>
</dbReference>
<dbReference type="GO" id="GO:0006412">
    <property type="term" value="P:translation"/>
    <property type="evidence" value="ECO:0007669"/>
    <property type="project" value="InterPro"/>
</dbReference>
<dbReference type="Pfam" id="PF02775">
    <property type="entry name" value="TPP_enzyme_C"/>
    <property type="match status" value="1"/>
</dbReference>
<dbReference type="PANTHER" id="PTHR43452">
    <property type="entry name" value="PYRUVATE DECARBOXYLASE"/>
    <property type="match status" value="1"/>
</dbReference>
<keyword evidence="8" id="KW-0456">Lyase</keyword>